<keyword evidence="3" id="KW-1185">Reference proteome</keyword>
<dbReference type="eggNOG" id="ENOG5033IIH">
    <property type="taxonomic scope" value="Bacteria"/>
</dbReference>
<keyword evidence="1" id="KW-0175">Coiled coil</keyword>
<dbReference type="EMBL" id="FO203427">
    <property type="protein sequence ID" value="CCH49569.1"/>
    <property type="molecule type" value="Genomic_DNA"/>
</dbReference>
<organism evidence="2 3">
    <name type="scientific">Pseudodesulfovibrio piezophilus (strain DSM 21447 / JCM 15486 / C1TLV30)</name>
    <name type="common">Desulfovibrio piezophilus</name>
    <dbReference type="NCBI Taxonomy" id="1322246"/>
    <lineage>
        <taxon>Bacteria</taxon>
        <taxon>Pseudomonadati</taxon>
        <taxon>Thermodesulfobacteriota</taxon>
        <taxon>Desulfovibrionia</taxon>
        <taxon>Desulfovibrionales</taxon>
        <taxon>Desulfovibrionaceae</taxon>
    </lineage>
</organism>
<dbReference type="HOGENOM" id="CLU_162531_0_0_7"/>
<feature type="coiled-coil region" evidence="1">
    <location>
        <begin position="14"/>
        <end position="103"/>
    </location>
</feature>
<name>M1WRI3_PSEP2</name>
<accession>M1WRI3</accession>
<evidence type="ECO:0000313" key="2">
    <source>
        <dbReference type="EMBL" id="CCH49569.1"/>
    </source>
</evidence>
<dbReference type="PATRIC" id="fig|879567.3.peg.2486"/>
<dbReference type="RefSeq" id="WP_015415612.1">
    <property type="nucleotide sequence ID" value="NC_020409.1"/>
</dbReference>
<reference evidence="3" key="2">
    <citation type="journal article" date="2013" name="Stand. Genomic Sci.">
        <title>Complete genome sequence of Desulfocapsa sulfexigens, a marine deltaproteobacterium specialized in disproportionating inorganic sulfur compounds.</title>
        <authorList>
            <person name="Finster K.W."/>
            <person name="Kjeldsen K.U."/>
            <person name="Kube M."/>
            <person name="Reinhardt R."/>
            <person name="Mussmann M."/>
            <person name="Amann R."/>
            <person name="Schreiber L."/>
        </authorList>
    </citation>
    <scope>NUCLEOTIDE SEQUENCE [LARGE SCALE GENOMIC DNA]</scope>
    <source>
        <strain evidence="3">DSM 10523 / SB164P1</strain>
    </source>
</reference>
<proteinExistence type="predicted"/>
<gene>
    <name evidence="2" type="ordered locus">BN4_12334</name>
</gene>
<dbReference type="AlphaFoldDB" id="M1WRI3"/>
<dbReference type="BioCyc" id="DPIE1322246:BN4_RS11720-MONOMER"/>
<evidence type="ECO:0000256" key="1">
    <source>
        <dbReference type="SAM" id="Coils"/>
    </source>
</evidence>
<dbReference type="STRING" id="1322246.BN4_12334"/>
<sequence>MVNDNPNGAGMNPDVTLEQELNGLRRQYEHLRDQRVRAETQVADLSGRLDALKAQALEEYGTSDPKELQRLLQDKRQENERIVAEYREHIQTVQSDLAQVENRTDGDG</sequence>
<dbReference type="KEGG" id="dpi:BN4_12334"/>
<reference evidence="2 3" key="1">
    <citation type="journal article" date="2013" name="PLoS ONE">
        <title>The first genomic and proteomic characterization of a deep-sea sulfate reducer: insights into the piezophilic lifestyle of Desulfovibrio piezophilus.</title>
        <authorList>
            <person name="Pradel N."/>
            <person name="Ji B."/>
            <person name="Gimenez G."/>
            <person name="Talla E."/>
            <person name="Lenoble P."/>
            <person name="Garel M."/>
            <person name="Tamburini C."/>
            <person name="Fourquet P."/>
            <person name="Lebrun R."/>
            <person name="Bertin P."/>
            <person name="Denis Y."/>
            <person name="Pophillat M."/>
            <person name="Barbe V."/>
            <person name="Ollivier B."/>
            <person name="Dolla A."/>
        </authorList>
    </citation>
    <scope>NUCLEOTIDE SEQUENCE [LARGE SCALE GENOMIC DNA]</scope>
    <source>
        <strain evidence="3">DSM 10523 / SB164P1</strain>
    </source>
</reference>
<dbReference type="Proteomes" id="UP000011724">
    <property type="component" value="Chromosome"/>
</dbReference>
<protein>
    <submittedName>
        <fullName evidence="2">Uncharacterized protein</fullName>
    </submittedName>
</protein>
<evidence type="ECO:0000313" key="3">
    <source>
        <dbReference type="Proteomes" id="UP000011724"/>
    </source>
</evidence>